<organism evidence="2 3">
    <name type="scientific">Durusdinium trenchii</name>
    <dbReference type="NCBI Taxonomy" id="1381693"/>
    <lineage>
        <taxon>Eukaryota</taxon>
        <taxon>Sar</taxon>
        <taxon>Alveolata</taxon>
        <taxon>Dinophyceae</taxon>
        <taxon>Suessiales</taxon>
        <taxon>Symbiodiniaceae</taxon>
        <taxon>Durusdinium</taxon>
    </lineage>
</organism>
<protein>
    <recommendedName>
        <fullName evidence="1">Peptidase A1 domain-containing protein</fullName>
    </recommendedName>
</protein>
<proteinExistence type="predicted"/>
<dbReference type="Gene3D" id="2.40.70.10">
    <property type="entry name" value="Acid Proteases"/>
    <property type="match status" value="1"/>
</dbReference>
<dbReference type="PROSITE" id="PS51767">
    <property type="entry name" value="PEPTIDASE_A1"/>
    <property type="match status" value="1"/>
</dbReference>
<feature type="non-terminal residue" evidence="2">
    <location>
        <position position="1"/>
    </location>
</feature>
<dbReference type="EMBL" id="CAXAMM010025424">
    <property type="protein sequence ID" value="CAK9056931.1"/>
    <property type="molecule type" value="Genomic_DNA"/>
</dbReference>
<sequence length="85" mass="8833">YDTSDLSKPQLVMLGSADGCKVNYGAANTKPIPMKGVAGQVLGMDGTITAQLSIGTPAQTVDVQLDTGSQKLMGIHQSLGESRRL</sequence>
<dbReference type="InterPro" id="IPR033121">
    <property type="entry name" value="PEPTIDASE_A1"/>
</dbReference>
<evidence type="ECO:0000313" key="2">
    <source>
        <dbReference type="EMBL" id="CAK9056931.1"/>
    </source>
</evidence>
<keyword evidence="3" id="KW-1185">Reference proteome</keyword>
<feature type="non-terminal residue" evidence="2">
    <location>
        <position position="85"/>
    </location>
</feature>
<reference evidence="2 3" key="1">
    <citation type="submission" date="2024-02" db="EMBL/GenBank/DDBJ databases">
        <authorList>
            <person name="Chen Y."/>
            <person name="Shah S."/>
            <person name="Dougan E. K."/>
            <person name="Thang M."/>
            <person name="Chan C."/>
        </authorList>
    </citation>
    <scope>NUCLEOTIDE SEQUENCE [LARGE SCALE GENOMIC DNA]</scope>
</reference>
<evidence type="ECO:0000259" key="1">
    <source>
        <dbReference type="PROSITE" id="PS51767"/>
    </source>
</evidence>
<accession>A0ABP0N021</accession>
<dbReference type="Proteomes" id="UP001642464">
    <property type="component" value="Unassembled WGS sequence"/>
</dbReference>
<feature type="domain" description="Peptidase A1" evidence="1">
    <location>
        <begin position="48"/>
        <end position="85"/>
    </location>
</feature>
<gene>
    <name evidence="2" type="ORF">SCF082_LOCUS30615</name>
</gene>
<comment type="caution">
    <text evidence="2">The sequence shown here is derived from an EMBL/GenBank/DDBJ whole genome shotgun (WGS) entry which is preliminary data.</text>
</comment>
<dbReference type="SUPFAM" id="SSF50630">
    <property type="entry name" value="Acid proteases"/>
    <property type="match status" value="1"/>
</dbReference>
<evidence type="ECO:0000313" key="3">
    <source>
        <dbReference type="Proteomes" id="UP001642464"/>
    </source>
</evidence>
<dbReference type="InterPro" id="IPR021109">
    <property type="entry name" value="Peptidase_aspartic_dom_sf"/>
</dbReference>
<name>A0ABP0N021_9DINO</name>